<dbReference type="InterPro" id="IPR022208">
    <property type="entry name" value="DUF3737"/>
</dbReference>
<evidence type="ECO:0000313" key="2">
    <source>
        <dbReference type="Proteomes" id="UP000650605"/>
    </source>
</evidence>
<accession>A0A8I1LVS7</accession>
<gene>
    <name evidence="1" type="ORF">JDW19_13090</name>
</gene>
<evidence type="ECO:0000313" key="1">
    <source>
        <dbReference type="EMBL" id="MBM0634047.1"/>
    </source>
</evidence>
<dbReference type="Pfam" id="PF12541">
    <property type="entry name" value="DUF3737"/>
    <property type="match status" value="1"/>
</dbReference>
<protein>
    <submittedName>
        <fullName evidence="1">DUF3737 family protein</fullName>
    </submittedName>
</protein>
<dbReference type="InterPro" id="IPR011050">
    <property type="entry name" value="Pectin_lyase_fold/virulence"/>
</dbReference>
<dbReference type="AlphaFoldDB" id="A0A8I1LVS7"/>
<dbReference type="Proteomes" id="UP000650605">
    <property type="component" value="Unassembled WGS sequence"/>
</dbReference>
<organism evidence="1 2">
    <name type="scientific">Paenibacillus polymyxa</name>
    <name type="common">Bacillus polymyxa</name>
    <dbReference type="NCBI Taxonomy" id="1406"/>
    <lineage>
        <taxon>Bacteria</taxon>
        <taxon>Bacillati</taxon>
        <taxon>Bacillota</taxon>
        <taxon>Bacilli</taxon>
        <taxon>Bacillales</taxon>
        <taxon>Paenibacillaceae</taxon>
        <taxon>Paenibacillus</taxon>
    </lineage>
</organism>
<dbReference type="RefSeq" id="WP_165146448.1">
    <property type="nucleotide sequence ID" value="NZ_JAEHFQ010000006.1"/>
</dbReference>
<comment type="caution">
    <text evidence="1">The sequence shown here is derived from an EMBL/GenBank/DDBJ whole genome shotgun (WGS) entry which is preliminary data.</text>
</comment>
<reference evidence="1" key="1">
    <citation type="submission" date="2020-12" db="EMBL/GenBank/DDBJ databases">
        <title>Paenibacillus polymyxa LMG 27872: a double-edged sword.</title>
        <authorList>
            <person name="Langendries S."/>
            <person name="Garcia Mendez S."/>
            <person name="Beirinckx S."/>
            <person name="Viaene T."/>
            <person name="Baeyen S."/>
            <person name="Goeminne G."/>
            <person name="Willems A."/>
            <person name="Debode J."/>
            <person name="Goormachtig S."/>
        </authorList>
    </citation>
    <scope>NUCLEOTIDE SEQUENCE</scope>
    <source>
        <strain evidence="1">LMG 27872</strain>
    </source>
</reference>
<dbReference type="EMBL" id="JAEHFQ010000006">
    <property type="protein sequence ID" value="MBM0634047.1"/>
    <property type="molecule type" value="Genomic_DNA"/>
</dbReference>
<dbReference type="SUPFAM" id="SSF51126">
    <property type="entry name" value="Pectin lyase-like"/>
    <property type="match status" value="1"/>
</dbReference>
<name>A0A8I1LVS7_PAEPO</name>
<dbReference type="InterPro" id="IPR012334">
    <property type="entry name" value="Pectin_lyas_fold"/>
</dbReference>
<sequence length="286" mass="32587">MQTIDQQMLTGERALFKRKNLMVTNSIFADGESPLKESNDITIDNSIFKWKYPLWYCNNIRVNRSTFLDMARSGIWCTHQIVISDSVIEAPKTFRRSSGIRLTYVDLPNAQETLWNCEDIHLHHVTAKGDYFGMNSANINIDNFTLAGNYAFDGAKDMEIRNAKIISKDAFWNCENVTVYDSLIIGEYLGWNSKNISFINCTIESNQGMCYMDRLVIENGTILNTDLAFEYSTIDVETKTSIDSVKNPISGKIKAKDIGEIIINDEEINAAYTRYELDIAGDRFVL</sequence>
<dbReference type="Gene3D" id="2.160.20.10">
    <property type="entry name" value="Single-stranded right-handed beta-helix, Pectin lyase-like"/>
    <property type="match status" value="1"/>
</dbReference>
<proteinExistence type="predicted"/>